<evidence type="ECO:0000256" key="2">
    <source>
        <dbReference type="SAM" id="Phobius"/>
    </source>
</evidence>
<keyword evidence="2" id="KW-0812">Transmembrane</keyword>
<dbReference type="Pfam" id="PF02493">
    <property type="entry name" value="MORN"/>
    <property type="match status" value="3"/>
</dbReference>
<evidence type="ECO:0000256" key="1">
    <source>
        <dbReference type="ARBA" id="ARBA00022737"/>
    </source>
</evidence>
<reference evidence="3" key="1">
    <citation type="submission" date="2022-12" db="EMBL/GenBank/DDBJ databases">
        <title>Draft genome assemblies for two species of Escallonia (Escalloniales).</title>
        <authorList>
            <person name="Chanderbali A."/>
            <person name="Dervinis C."/>
            <person name="Anghel I."/>
            <person name="Soltis D."/>
            <person name="Soltis P."/>
            <person name="Zapata F."/>
        </authorList>
    </citation>
    <scope>NUCLEOTIDE SEQUENCE</scope>
    <source>
        <strain evidence="3">UCBG92.1500</strain>
        <tissue evidence="3">Leaf</tissue>
    </source>
</reference>
<accession>A0AA88R012</accession>
<dbReference type="GO" id="GO:0010020">
    <property type="term" value="P:chloroplast fission"/>
    <property type="evidence" value="ECO:0007669"/>
    <property type="project" value="TreeGrafter"/>
</dbReference>
<gene>
    <name evidence="3" type="ORF">RJ640_009886</name>
</gene>
<keyword evidence="1" id="KW-0677">Repeat</keyword>
<organism evidence="3 4">
    <name type="scientific">Escallonia rubra</name>
    <dbReference type="NCBI Taxonomy" id="112253"/>
    <lineage>
        <taxon>Eukaryota</taxon>
        <taxon>Viridiplantae</taxon>
        <taxon>Streptophyta</taxon>
        <taxon>Embryophyta</taxon>
        <taxon>Tracheophyta</taxon>
        <taxon>Spermatophyta</taxon>
        <taxon>Magnoliopsida</taxon>
        <taxon>eudicotyledons</taxon>
        <taxon>Gunneridae</taxon>
        <taxon>Pentapetalae</taxon>
        <taxon>asterids</taxon>
        <taxon>campanulids</taxon>
        <taxon>Escalloniales</taxon>
        <taxon>Escalloniaceae</taxon>
        <taxon>Escallonia</taxon>
    </lineage>
</organism>
<dbReference type="SUPFAM" id="SSF82185">
    <property type="entry name" value="Histone H3 K4-specific methyltransferase SET7/9 N-terminal domain"/>
    <property type="match status" value="1"/>
</dbReference>
<feature type="non-terminal residue" evidence="3">
    <location>
        <position position="1"/>
    </location>
</feature>
<name>A0AA88R012_9ASTE</name>
<comment type="caution">
    <text evidence="3">The sequence shown here is derived from an EMBL/GenBank/DDBJ whole genome shotgun (WGS) entry which is preliminary data.</text>
</comment>
<dbReference type="EMBL" id="JAVXUO010001644">
    <property type="protein sequence ID" value="KAK2980344.1"/>
    <property type="molecule type" value="Genomic_DNA"/>
</dbReference>
<sequence>MYVKWSSRNGLDITMFFPVFHILKLGSSFIGGLAAPVSCGRMMRVTEPSEPPAFTDSWPDEVPEKLLDSVAIEFLMYSGRPSVFSFYDIYLRIREVERDSRKKWSRIVNIKYRGGLYVGHCQGGLPEGKGRLSDGDGNIYDGMWRYGKKSGLGTLYFRNGDIFRGSWRDDAMHGK</sequence>
<dbReference type="InterPro" id="IPR003409">
    <property type="entry name" value="MORN"/>
</dbReference>
<dbReference type="PANTHER" id="PTHR43215:SF15">
    <property type="entry name" value="PROTEIN ACCUMULATION AND REPLICATION OF CHLOROPLASTS 3, CHLOROPLASTIC"/>
    <property type="match status" value="1"/>
</dbReference>
<keyword evidence="2" id="KW-0472">Membrane</keyword>
<dbReference type="SMART" id="SM00698">
    <property type="entry name" value="MORN"/>
    <property type="match status" value="1"/>
</dbReference>
<keyword evidence="2" id="KW-1133">Transmembrane helix</keyword>
<dbReference type="AlphaFoldDB" id="A0AA88R012"/>
<feature type="transmembrane region" description="Helical" evidence="2">
    <location>
        <begin position="15"/>
        <end position="35"/>
    </location>
</feature>
<dbReference type="GO" id="GO:0009707">
    <property type="term" value="C:chloroplast outer membrane"/>
    <property type="evidence" value="ECO:0007669"/>
    <property type="project" value="TreeGrafter"/>
</dbReference>
<evidence type="ECO:0000313" key="3">
    <source>
        <dbReference type="EMBL" id="KAK2980344.1"/>
    </source>
</evidence>
<proteinExistence type="predicted"/>
<protein>
    <submittedName>
        <fullName evidence="3">Uncharacterized protein</fullName>
    </submittedName>
</protein>
<dbReference type="Proteomes" id="UP001187471">
    <property type="component" value="Unassembled WGS sequence"/>
</dbReference>
<keyword evidence="4" id="KW-1185">Reference proteome</keyword>
<evidence type="ECO:0000313" key="4">
    <source>
        <dbReference type="Proteomes" id="UP001187471"/>
    </source>
</evidence>
<dbReference type="GO" id="GO:0005829">
    <property type="term" value="C:cytosol"/>
    <property type="evidence" value="ECO:0007669"/>
    <property type="project" value="TreeGrafter"/>
</dbReference>
<dbReference type="Gene3D" id="2.20.110.10">
    <property type="entry name" value="Histone H3 K4-specific methyltransferase SET7/9 N-terminal domain"/>
    <property type="match status" value="1"/>
</dbReference>
<dbReference type="PANTHER" id="PTHR43215">
    <property type="entry name" value="RADIAL SPOKE HEAD 1 HOMOLOG"/>
    <property type="match status" value="1"/>
</dbReference>